<evidence type="ECO:0000313" key="3">
    <source>
        <dbReference type="Proteomes" id="UP000612282"/>
    </source>
</evidence>
<comment type="caution">
    <text evidence="2">The sequence shown here is derived from an EMBL/GenBank/DDBJ whole genome shotgun (WGS) entry which is preliminary data.</text>
</comment>
<proteinExistence type="predicted"/>
<evidence type="ECO:0000313" key="2">
    <source>
        <dbReference type="EMBL" id="GID58627.1"/>
    </source>
</evidence>
<evidence type="ECO:0000256" key="1">
    <source>
        <dbReference type="SAM" id="MobiDB-lite"/>
    </source>
</evidence>
<gene>
    <name evidence="2" type="ORF">Aco03nite_070310</name>
</gene>
<accession>A0ABQ3XJG9</accession>
<sequence>MPRGETTRGLEPGTLAEVRVAQAWFWDGFYVRRGIDLQHRFGADVTTVTDLDILGYAFDTSLGFRKRIGEVKSGKSGNTPRPLDRAIWVHGLQGLVGAGSGEVTTAFWPTGTIRDACRTLGVTVQHLDDLAAREQRLRIEAFDDLGSQGVSIAVLRKDVQAFVKTDSVLERGFWFLASEVWFLEPLDALKRTLGLIRELSRLWPPSGHRQAEEAARWFFAEAISIATLNLAIIAGEANSMDAATFKQTAAARLATGDIPYHAIQKLSEHVDEYLGKILTSLDAPADVKISAMGAFAPSPPDYTEPLLELISRLAANAGGTSRLPRQMDLIIFERLVRRRDASAQARHRLGIATGTERMISLIGAFLRGQFNLPAPVNDALAVSRFDHVDESADETQGALFERTAETDPNDSNGN</sequence>
<protein>
    <submittedName>
        <fullName evidence="2">Uncharacterized protein</fullName>
    </submittedName>
</protein>
<dbReference type="EMBL" id="BOMG01000086">
    <property type="protein sequence ID" value="GID58627.1"/>
    <property type="molecule type" value="Genomic_DNA"/>
</dbReference>
<organism evidence="2 3">
    <name type="scientific">Actinoplanes couchii</name>
    <dbReference type="NCBI Taxonomy" id="403638"/>
    <lineage>
        <taxon>Bacteria</taxon>
        <taxon>Bacillati</taxon>
        <taxon>Actinomycetota</taxon>
        <taxon>Actinomycetes</taxon>
        <taxon>Micromonosporales</taxon>
        <taxon>Micromonosporaceae</taxon>
        <taxon>Actinoplanes</taxon>
    </lineage>
</organism>
<keyword evidence="3" id="KW-1185">Reference proteome</keyword>
<dbReference type="RefSeq" id="WP_203803246.1">
    <property type="nucleotide sequence ID" value="NZ_BAAAQE010000013.1"/>
</dbReference>
<feature type="region of interest" description="Disordered" evidence="1">
    <location>
        <begin position="392"/>
        <end position="414"/>
    </location>
</feature>
<reference evidence="2 3" key="1">
    <citation type="submission" date="2021-01" db="EMBL/GenBank/DDBJ databases">
        <title>Whole genome shotgun sequence of Actinoplanes couchii NBRC 106145.</title>
        <authorList>
            <person name="Komaki H."/>
            <person name="Tamura T."/>
        </authorList>
    </citation>
    <scope>NUCLEOTIDE SEQUENCE [LARGE SCALE GENOMIC DNA]</scope>
    <source>
        <strain evidence="2 3">NBRC 106145</strain>
    </source>
</reference>
<name>A0ABQ3XJG9_9ACTN</name>
<dbReference type="Proteomes" id="UP000612282">
    <property type="component" value="Unassembled WGS sequence"/>
</dbReference>